<reference evidence="2" key="1">
    <citation type="submission" date="2021-02" db="EMBL/GenBank/DDBJ databases">
        <authorList>
            <person name="Dougan E. K."/>
            <person name="Rhodes N."/>
            <person name="Thang M."/>
            <person name="Chan C."/>
        </authorList>
    </citation>
    <scope>NUCLEOTIDE SEQUENCE</scope>
</reference>
<evidence type="ECO:0000313" key="3">
    <source>
        <dbReference type="Proteomes" id="UP000654075"/>
    </source>
</evidence>
<evidence type="ECO:0000313" key="2">
    <source>
        <dbReference type="EMBL" id="CAE8640789.1"/>
    </source>
</evidence>
<organism evidence="2 3">
    <name type="scientific">Polarella glacialis</name>
    <name type="common">Dinoflagellate</name>
    <dbReference type="NCBI Taxonomy" id="89957"/>
    <lineage>
        <taxon>Eukaryota</taxon>
        <taxon>Sar</taxon>
        <taxon>Alveolata</taxon>
        <taxon>Dinophyceae</taxon>
        <taxon>Suessiales</taxon>
        <taxon>Suessiaceae</taxon>
        <taxon>Polarella</taxon>
    </lineage>
</organism>
<proteinExistence type="predicted"/>
<dbReference type="EMBL" id="CAJNNV010032704">
    <property type="protein sequence ID" value="CAE8640789.1"/>
    <property type="molecule type" value="Genomic_DNA"/>
</dbReference>
<feature type="non-terminal residue" evidence="2">
    <location>
        <position position="1"/>
    </location>
</feature>
<comment type="caution">
    <text evidence="2">The sequence shown here is derived from an EMBL/GenBank/DDBJ whole genome shotgun (WGS) entry which is preliminary data.</text>
</comment>
<accession>A0A813HQ04</accession>
<dbReference type="AlphaFoldDB" id="A0A813HQ04"/>
<dbReference type="Proteomes" id="UP000654075">
    <property type="component" value="Unassembled WGS sequence"/>
</dbReference>
<feature type="region of interest" description="Disordered" evidence="1">
    <location>
        <begin position="74"/>
        <end position="99"/>
    </location>
</feature>
<gene>
    <name evidence="2" type="ORF">PGLA1383_LOCUS55559</name>
</gene>
<feature type="region of interest" description="Disordered" evidence="1">
    <location>
        <begin position="190"/>
        <end position="238"/>
    </location>
</feature>
<protein>
    <submittedName>
        <fullName evidence="2">Uncharacterized protein</fullName>
    </submittedName>
</protein>
<sequence length="238" mass="25610">VQRASAEAMPSGDEQWLVVTSVSHDASLKASWVVNGRPSAPELPPKFSPRPRAVKVQTSALDVLATAERRASGKRPVGGCKRRKCSGPSRGHGAVSCPPQPARLVEPPFTIVEHHHVHRHMHRHHHQVLDGEEEAASFLGQVAPNVGRVDQLTQQKAQMSRSASSLPAIQQFGGNERCVSWASGSLLEVPGPKLSSSTSLPQLRDSGRGWNTPFAEGSQSSSPALRMTLPQLVPYGRS</sequence>
<evidence type="ECO:0000256" key="1">
    <source>
        <dbReference type="SAM" id="MobiDB-lite"/>
    </source>
</evidence>
<name>A0A813HQ04_POLGL</name>
<keyword evidence="3" id="KW-1185">Reference proteome</keyword>